<feature type="domain" description="Toxin VasX N-terminal region" evidence="2">
    <location>
        <begin position="38"/>
        <end position="233"/>
    </location>
</feature>
<name>A0AAJ1JGA7_PROST</name>
<comment type="caution">
    <text evidence="3">The sequence shown here is derived from an EMBL/GenBank/DDBJ whole genome shotgun (WGS) entry which is preliminary data.</text>
</comment>
<reference evidence="3 4" key="1">
    <citation type="submission" date="2023-03" db="EMBL/GenBank/DDBJ databases">
        <title>WGS of NDM-producing Providencia thailandensis from Ukrainian patients.</title>
        <authorList>
            <person name="Zabicka D."/>
            <person name="Izdebski R."/>
            <person name="Urbanowicz P."/>
            <person name="Biedrzycka M."/>
            <person name="Guzek A."/>
            <person name="Gniadkowski M."/>
        </authorList>
    </citation>
    <scope>NUCLEOTIDE SEQUENCE [LARGE SCALE GENOMIC DNA]</scope>
    <source>
        <strain evidence="3 4">8015-22</strain>
    </source>
</reference>
<sequence>MNSIIEPKPLTIEERSHKMVEMVNQMVPRNLQADTVVCPCNDEHRPVYPVRYAYSNLYGDYTAKAAMPPEIKKLLELCPATDIDDEGLCSIEDTKGFSARLLRSGWVYVFEEGDYPTRTDTEGKLLIFKHTITYAHNGQVYDESDTSNEATTAIEAGDADEFFIPHTRVYNSNSQAWELQEQFPHYPYLAIKKDVITARFFFSDIPLSDYTLNKMATDLEFRRSFMQEINLVNFSDNPYALEANENHINYLVEEYKDEASKFSVFVEQTKKIGSKLPSEYFSEITNTPNISKGAQSLLSQMKASLDYGEKSSLIILHDPVGYQKDILSLYSFITTAYASFQHHWSYPNQVGHYLSAIKEHLIHPDILQTAAGNQLHETFLDNIDVDGWQTYWPEIELGYKEFEKLQSHIVQLYSDFLSNPSIKNEIGGIKNYIDHVFLIKEQYEQGYLLEREFFDEIKAYGEFHELLLSPLNSSKSGIQTLNLIFSVDKPEGELWKSLCDIVTKLLEEDELKKGGKRYFKEQKLSVLQSIVLICWDALGYSFIKNHSQLSKAASISRNITQSGIDFLAKKVLPVFLEFFDLRVSFDKLNLLSGQQFMSWMDSLNGNSVGLNTPKDMKMLLNWEEKLRNAKAAGTFTTIQFYYMSSGLPVDKETFKNTRIFGVAISSLLMGILEFHAAKITEYDKNDPLNVGAVNIFRMQMIIHLFSITEGIIKTREAAGVYVKRVTYPPLQRILLKISLPEAQSALAKLGIKSLGYIVALLGAGLPLVESMAEFDKKNYVAGGAKFTEALATLALSIGVAGVGEANAIIDSAAAMSKNPVIRFITRFAWQIVLIAVVVLVVSSIIYHLFKTDKFTELLKNCFWGNGSKYFAGGYVTEENQKTSRPKRKLAQLKKYIDNYEKYTAYYQVELQEFLNFFFTPQLKIISKGNVTPSVAKNYYSGMHYIIRYQFKLTNFQCGISDIEYQLIEPKPLFVNQSTTNSANRDVVIKRDGIEYIASQNSKFNAAFEQALALALNNASPREGEFEFNVDIDVGICAGDPLKSHSIPSLYWYYLVDRIRGDIAPLRYRGANLQEKICGYINDEGTE</sequence>
<protein>
    <recommendedName>
        <fullName evidence="2">Toxin VasX N-terminal region domain-containing protein</fullName>
    </recommendedName>
</protein>
<dbReference type="EMBL" id="JAREJI010000003">
    <property type="protein sequence ID" value="MDE8769353.1"/>
    <property type="molecule type" value="Genomic_DNA"/>
</dbReference>
<proteinExistence type="predicted"/>
<dbReference type="AlphaFoldDB" id="A0AAJ1JGA7"/>
<keyword evidence="1" id="KW-1133">Transmembrane helix</keyword>
<dbReference type="RefSeq" id="WP_102957335.1">
    <property type="nucleotide sequence ID" value="NZ_CP181870.1"/>
</dbReference>
<keyword evidence="1" id="KW-0472">Membrane</keyword>
<dbReference type="Pfam" id="PF20249">
    <property type="entry name" value="VasX_N"/>
    <property type="match status" value="1"/>
</dbReference>
<feature type="transmembrane region" description="Helical" evidence="1">
    <location>
        <begin position="829"/>
        <end position="849"/>
    </location>
</feature>
<gene>
    <name evidence="3" type="ORF">PZS58_07375</name>
</gene>
<organism evidence="3 4">
    <name type="scientific">Providencia stuartii</name>
    <dbReference type="NCBI Taxonomy" id="588"/>
    <lineage>
        <taxon>Bacteria</taxon>
        <taxon>Pseudomonadati</taxon>
        <taxon>Pseudomonadota</taxon>
        <taxon>Gammaproteobacteria</taxon>
        <taxon>Enterobacterales</taxon>
        <taxon>Morganellaceae</taxon>
        <taxon>Providencia</taxon>
    </lineage>
</organism>
<dbReference type="Proteomes" id="UP001163056">
    <property type="component" value="Unassembled WGS sequence"/>
</dbReference>
<evidence type="ECO:0000256" key="1">
    <source>
        <dbReference type="SAM" id="Phobius"/>
    </source>
</evidence>
<evidence type="ECO:0000313" key="3">
    <source>
        <dbReference type="EMBL" id="MDE8769353.1"/>
    </source>
</evidence>
<evidence type="ECO:0000259" key="2">
    <source>
        <dbReference type="Pfam" id="PF20249"/>
    </source>
</evidence>
<keyword evidence="1" id="KW-0812">Transmembrane</keyword>
<evidence type="ECO:0000313" key="4">
    <source>
        <dbReference type="Proteomes" id="UP001163056"/>
    </source>
</evidence>
<dbReference type="InterPro" id="IPR046864">
    <property type="entry name" value="VasX_N"/>
</dbReference>
<dbReference type="CDD" id="cd20706">
    <property type="entry name" value="MIX_II"/>
    <property type="match status" value="1"/>
</dbReference>
<accession>A0AAJ1JGA7</accession>